<dbReference type="RefSeq" id="XP_060299408.1">
    <property type="nucleotide sequence ID" value="XM_060441815.1"/>
</dbReference>
<organism evidence="11 12">
    <name type="scientific">Lasiosphaeria miniovina</name>
    <dbReference type="NCBI Taxonomy" id="1954250"/>
    <lineage>
        <taxon>Eukaryota</taxon>
        <taxon>Fungi</taxon>
        <taxon>Dikarya</taxon>
        <taxon>Ascomycota</taxon>
        <taxon>Pezizomycotina</taxon>
        <taxon>Sordariomycetes</taxon>
        <taxon>Sordariomycetidae</taxon>
        <taxon>Sordariales</taxon>
        <taxon>Lasiosphaeriaceae</taxon>
        <taxon>Lasiosphaeria</taxon>
    </lineage>
</organism>
<dbReference type="GeneID" id="85325085"/>
<evidence type="ECO:0000256" key="8">
    <source>
        <dbReference type="ARBA" id="ARBA00048090"/>
    </source>
</evidence>
<comment type="pathway">
    <text evidence="1 9">Carbohydrate acid metabolism; D-gluconate degradation.</text>
</comment>
<dbReference type="GO" id="GO:0016787">
    <property type="term" value="F:hydrolase activity"/>
    <property type="evidence" value="ECO:0007669"/>
    <property type="project" value="UniProtKB-KW"/>
</dbReference>
<keyword evidence="7 9" id="KW-0067">ATP-binding</keyword>
<reference evidence="11" key="1">
    <citation type="submission" date="2023-06" db="EMBL/GenBank/DDBJ databases">
        <title>Genome-scale phylogeny and comparative genomics of the fungal order Sordariales.</title>
        <authorList>
            <consortium name="Lawrence Berkeley National Laboratory"/>
            <person name="Hensen N."/>
            <person name="Bonometti L."/>
            <person name="Westerberg I."/>
            <person name="Brannstrom I.O."/>
            <person name="Guillou S."/>
            <person name="Cros-Aarteil S."/>
            <person name="Calhoun S."/>
            <person name="Haridas S."/>
            <person name="Kuo A."/>
            <person name="Mondo S."/>
            <person name="Pangilinan J."/>
            <person name="Riley R."/>
            <person name="LaButti K."/>
            <person name="Andreopoulos B."/>
            <person name="Lipzen A."/>
            <person name="Chen C."/>
            <person name="Yanf M."/>
            <person name="Daum C."/>
            <person name="Ng V."/>
            <person name="Clum A."/>
            <person name="Steindorff A."/>
            <person name="Ohm R."/>
            <person name="Martin F."/>
            <person name="Silar P."/>
            <person name="Natvig D."/>
            <person name="Lalanne C."/>
            <person name="Gautier V."/>
            <person name="Ament-velasquez S.L."/>
            <person name="Kruys A."/>
            <person name="Hutchinson M.I."/>
            <person name="Powell A.J."/>
            <person name="Barry K."/>
            <person name="Miller A.N."/>
            <person name="Grigoriev I.V."/>
            <person name="Debuchy R."/>
            <person name="Gladieux P."/>
            <person name="Thoren M.H."/>
            <person name="Johannesson H."/>
        </authorList>
    </citation>
    <scope>NUCLEOTIDE SEQUENCE</scope>
    <source>
        <strain evidence="11">SMH2392-1A</strain>
    </source>
</reference>
<keyword evidence="4 9" id="KW-0808">Transferase</keyword>
<protein>
    <recommendedName>
        <fullName evidence="3 9">Gluconokinase</fullName>
        <ecNumber evidence="3 9">2.7.1.12</ecNumber>
    </recommendedName>
</protein>
<dbReference type="NCBIfam" id="TIGR01313">
    <property type="entry name" value="therm_gnt_kin"/>
    <property type="match status" value="1"/>
</dbReference>
<evidence type="ECO:0000256" key="3">
    <source>
        <dbReference type="ARBA" id="ARBA00012054"/>
    </source>
</evidence>
<dbReference type="GO" id="GO:0046316">
    <property type="term" value="F:gluconokinase activity"/>
    <property type="evidence" value="ECO:0007669"/>
    <property type="project" value="UniProtKB-EC"/>
</dbReference>
<feature type="region of interest" description="Disordered" evidence="10">
    <location>
        <begin position="98"/>
        <end position="121"/>
    </location>
</feature>
<comment type="catalytic activity">
    <reaction evidence="8 9">
        <text>D-gluconate + ATP = 6-phospho-D-gluconate + ADP + H(+)</text>
        <dbReference type="Rhea" id="RHEA:19433"/>
        <dbReference type="ChEBI" id="CHEBI:15378"/>
        <dbReference type="ChEBI" id="CHEBI:18391"/>
        <dbReference type="ChEBI" id="CHEBI:30616"/>
        <dbReference type="ChEBI" id="CHEBI:58759"/>
        <dbReference type="ChEBI" id="CHEBI:456216"/>
        <dbReference type="EC" id="2.7.1.12"/>
    </reaction>
</comment>
<keyword evidence="6 9" id="KW-0418">Kinase</keyword>
<keyword evidence="12" id="KW-1185">Reference proteome</keyword>
<keyword evidence="11" id="KW-0378">Hydrolase</keyword>
<dbReference type="EMBL" id="JAUIRO010000003">
    <property type="protein sequence ID" value="KAK0723484.1"/>
    <property type="molecule type" value="Genomic_DNA"/>
</dbReference>
<evidence type="ECO:0000256" key="5">
    <source>
        <dbReference type="ARBA" id="ARBA00022741"/>
    </source>
</evidence>
<comment type="caution">
    <text evidence="11">The sequence shown here is derived from an EMBL/GenBank/DDBJ whole genome shotgun (WGS) entry which is preliminary data.</text>
</comment>
<comment type="similarity">
    <text evidence="2 9">Belongs to the gluconokinase GntK/GntV family.</text>
</comment>
<dbReference type="SUPFAM" id="SSF52540">
    <property type="entry name" value="P-loop containing nucleoside triphosphate hydrolases"/>
    <property type="match status" value="1"/>
</dbReference>
<evidence type="ECO:0000256" key="1">
    <source>
        <dbReference type="ARBA" id="ARBA00004875"/>
    </source>
</evidence>
<evidence type="ECO:0000256" key="10">
    <source>
        <dbReference type="SAM" id="MobiDB-lite"/>
    </source>
</evidence>
<dbReference type="GO" id="GO:0005737">
    <property type="term" value="C:cytoplasm"/>
    <property type="evidence" value="ECO:0007669"/>
    <property type="project" value="TreeGrafter"/>
</dbReference>
<accession>A0AA40E0J9</accession>
<evidence type="ECO:0000256" key="2">
    <source>
        <dbReference type="ARBA" id="ARBA00008420"/>
    </source>
</evidence>
<dbReference type="InterPro" id="IPR027417">
    <property type="entry name" value="P-loop_NTPase"/>
</dbReference>
<dbReference type="PANTHER" id="PTHR43442">
    <property type="entry name" value="GLUCONOKINASE-RELATED"/>
    <property type="match status" value="1"/>
</dbReference>
<name>A0AA40E0J9_9PEZI</name>
<evidence type="ECO:0000256" key="9">
    <source>
        <dbReference type="RuleBase" id="RU363066"/>
    </source>
</evidence>
<dbReference type="AlphaFoldDB" id="A0AA40E0J9"/>
<evidence type="ECO:0000256" key="6">
    <source>
        <dbReference type="ARBA" id="ARBA00022777"/>
    </source>
</evidence>
<evidence type="ECO:0000256" key="4">
    <source>
        <dbReference type="ARBA" id="ARBA00022679"/>
    </source>
</evidence>
<dbReference type="CDD" id="cd02021">
    <property type="entry name" value="GntK"/>
    <property type="match status" value="1"/>
</dbReference>
<sequence>MGDSSALLDLQEQAAETIVTHPPDPPPQRHLHRWIWFITGPTACGKTTVAKALAAELDFTFVEGDDFHPKANVDKMSRGEPLTDDDRAGWLQALREHETAQPPRPKPNDSSASPPPPLPHMVMTCSALKQHYRDVLRAGAVAAGDLRIGFVFLDGPEPLLATRAAVRKGHFAGPELVHSQFLALERPGDDEGDVILVGVDRALEDTQRDVTNKVKEVMMRDDGSYLALQ</sequence>
<evidence type="ECO:0000313" key="11">
    <source>
        <dbReference type="EMBL" id="KAK0723484.1"/>
    </source>
</evidence>
<dbReference type="PANTHER" id="PTHR43442:SF3">
    <property type="entry name" value="GLUCONOKINASE-RELATED"/>
    <property type="match status" value="1"/>
</dbReference>
<proteinExistence type="inferred from homology"/>
<evidence type="ECO:0000256" key="7">
    <source>
        <dbReference type="ARBA" id="ARBA00022840"/>
    </source>
</evidence>
<dbReference type="Proteomes" id="UP001172101">
    <property type="component" value="Unassembled WGS sequence"/>
</dbReference>
<dbReference type="GO" id="GO:0005975">
    <property type="term" value="P:carbohydrate metabolic process"/>
    <property type="evidence" value="ECO:0007669"/>
    <property type="project" value="InterPro"/>
</dbReference>
<gene>
    <name evidence="11" type="ORF">B0T26DRAFT_706553</name>
</gene>
<dbReference type="InterPro" id="IPR006001">
    <property type="entry name" value="Therm_gnt_kin"/>
</dbReference>
<dbReference type="GO" id="GO:0005524">
    <property type="term" value="F:ATP binding"/>
    <property type="evidence" value="ECO:0007669"/>
    <property type="project" value="UniProtKB-KW"/>
</dbReference>
<evidence type="ECO:0000313" key="12">
    <source>
        <dbReference type="Proteomes" id="UP001172101"/>
    </source>
</evidence>
<dbReference type="Gene3D" id="3.40.50.300">
    <property type="entry name" value="P-loop containing nucleotide triphosphate hydrolases"/>
    <property type="match status" value="1"/>
</dbReference>
<dbReference type="EC" id="2.7.1.12" evidence="3 9"/>
<keyword evidence="5 9" id="KW-0547">Nucleotide-binding</keyword>